<dbReference type="InterPro" id="IPR013961">
    <property type="entry name" value="RAI1"/>
</dbReference>
<sequence length="260" mass="30217">MNASIEKNTHSLTRPEIIGYMSVDVSREYHSNLSQLKYLDYVPRGKIHLDLNHGIEKAVKRTTDDNGEKITLLLKFLKNNIHYVTQDEIGWRFITYRRTLISVMCNAFNNTHVKIMASLFNNSIYLCSLETPTEMHNRLSLNGRFCAWGYKFEQYLLSDLPGIHQNIEKPVIENEEFSLFYKACLGDHKLLYGAQIDGLLVTNGTVHPPNTTDFQMNLNYLKQNSYVELKTNRLLENPRQEHNFKYVLTLNIISIKIALK</sequence>
<keyword evidence="5" id="KW-1185">Reference proteome</keyword>
<organism evidence="4 5">
    <name type="scientific">Diatraea saccharalis</name>
    <name type="common">sugarcane borer</name>
    <dbReference type="NCBI Taxonomy" id="40085"/>
    <lineage>
        <taxon>Eukaryota</taxon>
        <taxon>Metazoa</taxon>
        <taxon>Ecdysozoa</taxon>
        <taxon>Arthropoda</taxon>
        <taxon>Hexapoda</taxon>
        <taxon>Insecta</taxon>
        <taxon>Pterygota</taxon>
        <taxon>Neoptera</taxon>
        <taxon>Endopterygota</taxon>
        <taxon>Lepidoptera</taxon>
        <taxon>Glossata</taxon>
        <taxon>Ditrysia</taxon>
        <taxon>Pyraloidea</taxon>
        <taxon>Crambidae</taxon>
        <taxon>Crambinae</taxon>
        <taxon>Diatraea</taxon>
    </lineage>
</organism>
<keyword evidence="2" id="KW-0479">Metal-binding</keyword>
<keyword evidence="2" id="KW-0694">RNA-binding</keyword>
<dbReference type="GO" id="GO:0046872">
    <property type="term" value="F:metal ion binding"/>
    <property type="evidence" value="ECO:0007669"/>
    <property type="project" value="UniProtKB-KW"/>
</dbReference>
<dbReference type="AlphaFoldDB" id="A0A9P0G1B4"/>
<keyword evidence="2" id="KW-0378">Hydrolase</keyword>
<accession>A0A9P0G1B4</accession>
<comment type="subcellular location">
    <subcellularLocation>
        <location evidence="2">Nucleus</location>
    </subcellularLocation>
</comment>
<comment type="similarity">
    <text evidence="1 2">Belongs to the DXO/Dom3Z family.</text>
</comment>
<dbReference type="Pfam" id="PF08652">
    <property type="entry name" value="RAI1"/>
    <property type="match status" value="1"/>
</dbReference>
<comment type="cofactor">
    <cofactor evidence="2">
        <name>a divalent metal cation</name>
        <dbReference type="ChEBI" id="CHEBI:60240"/>
    </cofactor>
</comment>
<evidence type="ECO:0000259" key="3">
    <source>
        <dbReference type="Pfam" id="PF08652"/>
    </source>
</evidence>
<dbReference type="GO" id="GO:0005634">
    <property type="term" value="C:nucleus"/>
    <property type="evidence" value="ECO:0007669"/>
    <property type="project" value="UniProtKB-SubCell"/>
</dbReference>
<dbReference type="GO" id="GO:0034353">
    <property type="term" value="F:mRNA 5'-diphosphatase activity"/>
    <property type="evidence" value="ECO:0007669"/>
    <property type="project" value="TreeGrafter"/>
</dbReference>
<dbReference type="PANTHER" id="PTHR12395">
    <property type="entry name" value="DOM-3 RELATED"/>
    <property type="match status" value="1"/>
</dbReference>
<dbReference type="EMBL" id="OU893341">
    <property type="protein sequence ID" value="CAH0747401.1"/>
    <property type="molecule type" value="Genomic_DNA"/>
</dbReference>
<evidence type="ECO:0000313" key="4">
    <source>
        <dbReference type="EMBL" id="CAH0747401.1"/>
    </source>
</evidence>
<dbReference type="GO" id="GO:0005829">
    <property type="term" value="C:cytosol"/>
    <property type="evidence" value="ECO:0007669"/>
    <property type="project" value="TreeGrafter"/>
</dbReference>
<keyword evidence="2" id="KW-0540">Nuclease</keyword>
<protein>
    <recommendedName>
        <fullName evidence="2">Decapping nuclease</fullName>
        <ecNumber evidence="2">3.6.1.-</ecNumber>
    </recommendedName>
</protein>
<reference evidence="4" key="2">
    <citation type="submission" date="2022-10" db="EMBL/GenBank/DDBJ databases">
        <authorList>
            <consortium name="ENA_rothamsted_submissions"/>
            <consortium name="culmorum"/>
            <person name="King R."/>
        </authorList>
    </citation>
    <scope>NUCLEOTIDE SEQUENCE</scope>
</reference>
<dbReference type="GO" id="GO:0110155">
    <property type="term" value="P:NAD-cap decapping"/>
    <property type="evidence" value="ECO:0007669"/>
    <property type="project" value="TreeGrafter"/>
</dbReference>
<evidence type="ECO:0000256" key="1">
    <source>
        <dbReference type="ARBA" id="ARBA00006562"/>
    </source>
</evidence>
<comment type="function">
    <text evidence="2">Decapping enzyme for NAD-capped RNAs: specifically hydrolyzes the nicotinamide adenine dinucleotide (NAD) cap from a subset of RNAs by removing the entire NAD moiety from the 5'-end of an NAD-capped RNA.</text>
</comment>
<dbReference type="InterPro" id="IPR039039">
    <property type="entry name" value="RAI1-like_fam"/>
</dbReference>
<keyword evidence="2" id="KW-0547">Nucleotide-binding</keyword>
<evidence type="ECO:0000313" key="5">
    <source>
        <dbReference type="Proteomes" id="UP001153714"/>
    </source>
</evidence>
<dbReference type="Proteomes" id="UP001153714">
    <property type="component" value="Chromosome 10"/>
</dbReference>
<dbReference type="GO" id="GO:0000956">
    <property type="term" value="P:nuclear-transcribed mRNA catabolic process"/>
    <property type="evidence" value="ECO:0007669"/>
    <property type="project" value="TreeGrafter"/>
</dbReference>
<evidence type="ECO:0000256" key="2">
    <source>
        <dbReference type="RuleBase" id="RU367113"/>
    </source>
</evidence>
<reference evidence="4" key="1">
    <citation type="submission" date="2021-12" db="EMBL/GenBank/DDBJ databases">
        <authorList>
            <person name="King R."/>
        </authorList>
    </citation>
    <scope>NUCLEOTIDE SEQUENCE</scope>
</reference>
<gene>
    <name evidence="4" type="ORF">DIATSA_LOCUS1236</name>
</gene>
<dbReference type="PANTHER" id="PTHR12395:SF9">
    <property type="entry name" value="DECAPPING AND EXORIBONUCLEASE PROTEIN"/>
    <property type="match status" value="1"/>
</dbReference>
<dbReference type="GO" id="GO:0000166">
    <property type="term" value="F:nucleotide binding"/>
    <property type="evidence" value="ECO:0007669"/>
    <property type="project" value="UniProtKB-KW"/>
</dbReference>
<dbReference type="EC" id="3.6.1.-" evidence="2"/>
<dbReference type="OrthoDB" id="5853397at2759"/>
<proteinExistence type="inferred from homology"/>
<dbReference type="GO" id="GO:0003723">
    <property type="term" value="F:RNA binding"/>
    <property type="evidence" value="ECO:0007669"/>
    <property type="project" value="UniProtKB-KW"/>
</dbReference>
<name>A0A9P0G1B4_9NEOP</name>
<keyword evidence="2" id="KW-0539">Nucleus</keyword>
<dbReference type="GO" id="GO:0004518">
    <property type="term" value="F:nuclease activity"/>
    <property type="evidence" value="ECO:0007669"/>
    <property type="project" value="UniProtKB-KW"/>
</dbReference>
<feature type="domain" description="RAI1-like" evidence="3">
    <location>
        <begin position="14"/>
        <end position="245"/>
    </location>
</feature>